<comment type="caution">
    <text evidence="2">The sequence shown here is derived from an EMBL/GenBank/DDBJ whole genome shotgun (WGS) entry which is preliminary data.</text>
</comment>
<proteinExistence type="predicted"/>
<evidence type="ECO:0008006" key="4">
    <source>
        <dbReference type="Google" id="ProtNLM"/>
    </source>
</evidence>
<feature type="chain" id="PRO_5008609949" description="Adhesin" evidence="1">
    <location>
        <begin position="19"/>
        <end position="114"/>
    </location>
</feature>
<reference evidence="3" key="1">
    <citation type="submission" date="2016-06" db="EMBL/GenBank/DDBJ databases">
        <authorList>
            <person name="Butler K."/>
        </authorList>
    </citation>
    <scope>NUCLEOTIDE SEQUENCE [LARGE SCALE GENOMIC DNA]</scope>
    <source>
        <strain evidence="3">GCSL-Mp20</strain>
    </source>
</reference>
<sequence length="114" mass="13172">MKSFIIFILCVLPFSSYAKLKDSCSFDGRSYLEEVKIEMIFGYQGVIDPKYMSLGGVEIKENNGQSFTVIIHKDDYYLFNAAKNAYLMNKNINVCLTKDRLEHPFRHLLGVEMN</sequence>
<dbReference type="Proteomes" id="UP000092377">
    <property type="component" value="Unassembled WGS sequence"/>
</dbReference>
<name>A0A1B8HRP8_9GAMM</name>
<accession>A0A1B8HRP8</accession>
<keyword evidence="3" id="KW-1185">Reference proteome</keyword>
<dbReference type="EMBL" id="LZEY01000009">
    <property type="protein sequence ID" value="OBU12097.1"/>
    <property type="molecule type" value="Genomic_DNA"/>
</dbReference>
<dbReference type="AlphaFoldDB" id="A0A1B8HRP8"/>
<dbReference type="RefSeq" id="WP_067400651.1">
    <property type="nucleotide sequence ID" value="NZ_LZEY01000009.1"/>
</dbReference>
<gene>
    <name evidence="2" type="ORF">AYY18_17250</name>
</gene>
<organism evidence="2 3">
    <name type="scientific">Morganella psychrotolerans</name>
    <dbReference type="NCBI Taxonomy" id="368603"/>
    <lineage>
        <taxon>Bacteria</taxon>
        <taxon>Pseudomonadati</taxon>
        <taxon>Pseudomonadota</taxon>
        <taxon>Gammaproteobacteria</taxon>
        <taxon>Enterobacterales</taxon>
        <taxon>Morganellaceae</taxon>
        <taxon>Morganella</taxon>
    </lineage>
</organism>
<keyword evidence="1" id="KW-0732">Signal</keyword>
<protein>
    <recommendedName>
        <fullName evidence="4">Adhesin</fullName>
    </recommendedName>
</protein>
<evidence type="ECO:0000256" key="1">
    <source>
        <dbReference type="SAM" id="SignalP"/>
    </source>
</evidence>
<evidence type="ECO:0000313" key="2">
    <source>
        <dbReference type="EMBL" id="OBU12097.1"/>
    </source>
</evidence>
<evidence type="ECO:0000313" key="3">
    <source>
        <dbReference type="Proteomes" id="UP000092377"/>
    </source>
</evidence>
<feature type="signal peptide" evidence="1">
    <location>
        <begin position="1"/>
        <end position="18"/>
    </location>
</feature>